<organism evidence="2">
    <name type="scientific">marine metagenome</name>
    <dbReference type="NCBI Taxonomy" id="408172"/>
    <lineage>
        <taxon>unclassified sequences</taxon>
        <taxon>metagenomes</taxon>
        <taxon>ecological metagenomes</taxon>
    </lineage>
</organism>
<sequence>METDLVVSIAQIATGLATLVVAMFLAGQLIIQRRHLEIAHQDSVRNLGFAARTRNEEITLARLTNRPLLESYMNAGEAQGTQTKIDSHIFFNYMRLMYLQMINEWNLGVNDNNVEYFKGRLGVLMGTVGERGYYVSNGRIIVSTVFRIEELTRLGDIVYEELEGSPVPA</sequence>
<dbReference type="EMBL" id="UINC01004221">
    <property type="protein sequence ID" value="SVA12708.1"/>
    <property type="molecule type" value="Genomic_DNA"/>
</dbReference>
<accession>A0A381TAU2</accession>
<reference evidence="2" key="1">
    <citation type="submission" date="2018-05" db="EMBL/GenBank/DDBJ databases">
        <authorList>
            <person name="Lanie J.A."/>
            <person name="Ng W.-L."/>
            <person name="Kazmierczak K.M."/>
            <person name="Andrzejewski T.M."/>
            <person name="Davidsen T.M."/>
            <person name="Wayne K.J."/>
            <person name="Tettelin H."/>
            <person name="Glass J.I."/>
            <person name="Rusch D."/>
            <person name="Podicherti R."/>
            <person name="Tsui H.-C.T."/>
            <person name="Winkler M.E."/>
        </authorList>
    </citation>
    <scope>NUCLEOTIDE SEQUENCE</scope>
</reference>
<evidence type="ECO:0000313" key="2">
    <source>
        <dbReference type="EMBL" id="SVA12708.1"/>
    </source>
</evidence>
<proteinExistence type="predicted"/>
<name>A0A381TAU2_9ZZZZ</name>
<feature type="transmembrane region" description="Helical" evidence="1">
    <location>
        <begin position="6"/>
        <end position="26"/>
    </location>
</feature>
<keyword evidence="1" id="KW-1133">Transmembrane helix</keyword>
<protein>
    <submittedName>
        <fullName evidence="2">Uncharacterized protein</fullName>
    </submittedName>
</protein>
<gene>
    <name evidence="2" type="ORF">METZ01_LOCUS65562</name>
</gene>
<keyword evidence="1" id="KW-0812">Transmembrane</keyword>
<keyword evidence="1" id="KW-0472">Membrane</keyword>
<evidence type="ECO:0000256" key="1">
    <source>
        <dbReference type="SAM" id="Phobius"/>
    </source>
</evidence>
<dbReference type="AlphaFoldDB" id="A0A381TAU2"/>